<dbReference type="InterPro" id="IPR012935">
    <property type="entry name" value="NuBaID_N"/>
</dbReference>
<dbReference type="Pfam" id="PF07967">
    <property type="entry name" value="zf-C3HC"/>
    <property type="match status" value="1"/>
</dbReference>
<keyword evidence="5" id="KW-1185">Reference proteome</keyword>
<dbReference type="Proteomes" id="UP001652623">
    <property type="component" value="Chromosome 2"/>
</dbReference>
<keyword evidence="2" id="KW-0539">Nucleus</keyword>
<feature type="region of interest" description="Disordered" evidence="3">
    <location>
        <begin position="443"/>
        <end position="475"/>
    </location>
</feature>
<dbReference type="PANTHER" id="PTHR15835:SF6">
    <property type="entry name" value="ZINC FINGER C3HC-TYPE PROTEIN 1"/>
    <property type="match status" value="1"/>
</dbReference>
<dbReference type="GeneID" id="107418890"/>
<proteinExistence type="predicted"/>
<evidence type="ECO:0000259" key="4">
    <source>
        <dbReference type="Pfam" id="PF07967"/>
    </source>
</evidence>
<gene>
    <name evidence="6" type="primary">LOC107418890</name>
</gene>
<feature type="domain" description="C3HC-type" evidence="4">
    <location>
        <begin position="73"/>
        <end position="195"/>
    </location>
</feature>
<sequence length="731" mass="80410">MAQDSEKKFHSIMDKLFYAPKSIPNSSSSSGTSNSKTSRGKKRANPSSALALVEPTSSGNAFEPSSQAPLCRPWDRGDLMRRLATFKSMTWFAKPEVVSALNCARRGWINVDTDIIACESCGARLLFSTPSSWNQQQVEKAALVFSLKLDNGHKLLCPWIDNACDEMLGQFPPTPHPVLVDKFRERCSVLLQLFALPLISSSAIDCMRVPELEQFLDQSVECGNGSAKSLTTEYLGSECDSAKLYYQAQKLISLCGWEPRLLPYFVDKEIRSNHSVLKANVCDSSDIVSDTQNPRNEERMLGDENSEVPNFELSDPNSVVLDCRLCGATVGLWTFSTVQRPMEFFQFVGHTELGTENHSVIHDSGIENHTENRRDVISGGLEGATLSKERLSNLNLTIAGGPPPTKQNFKATISLPLIGRNLRARFSYDSEFRDRILFNQEKSHASEKGDAHSKENDKNKSVEGTDVIGQTVRPDDGMHDFLMGSICSQIETQESCQGDIMLSENVANVGSNNLSGEDLDNSHVQNSSLMTPNDSDTNIMGENDRNHSSLNVSSGNGNVLHILGSNVVDGKDTSLAGHQESLSVPSCLETNVDVEKTSTDNQATTAVEANSQEDIGGRLQTPAKNELVVFGTGKDHKQVPVEKAMEFDPIRQHRHFCPWIASTGNVTPGWRQTLYALQREKGFSPSPPKNSPSSASIIKVDDPVTSVRKLFMSPSPKRMKRTLMVAQSSEK</sequence>
<evidence type="ECO:0000256" key="1">
    <source>
        <dbReference type="ARBA" id="ARBA00004123"/>
    </source>
</evidence>
<dbReference type="RefSeq" id="XP_048329469.2">
    <property type="nucleotide sequence ID" value="XM_048473512.2"/>
</dbReference>
<evidence type="ECO:0000256" key="3">
    <source>
        <dbReference type="SAM" id="MobiDB-lite"/>
    </source>
</evidence>
<evidence type="ECO:0000313" key="6">
    <source>
        <dbReference type="RefSeq" id="XP_048329469.2"/>
    </source>
</evidence>
<reference evidence="6" key="2">
    <citation type="submission" date="2025-08" db="UniProtKB">
        <authorList>
            <consortium name="RefSeq"/>
        </authorList>
    </citation>
    <scope>IDENTIFICATION</scope>
    <source>
        <tissue evidence="6">Seedling</tissue>
    </source>
</reference>
<protein>
    <submittedName>
        <fullName evidence="6">Uncharacterized protein LOC107418890 isoform X1</fullName>
    </submittedName>
</protein>
<dbReference type="PANTHER" id="PTHR15835">
    <property type="entry name" value="NUCLEAR-INTERACTING PARTNER OF ALK"/>
    <property type="match status" value="1"/>
</dbReference>
<organism evidence="5 6">
    <name type="scientific">Ziziphus jujuba</name>
    <name type="common">Chinese jujube</name>
    <name type="synonym">Ziziphus sativa</name>
    <dbReference type="NCBI Taxonomy" id="326968"/>
    <lineage>
        <taxon>Eukaryota</taxon>
        <taxon>Viridiplantae</taxon>
        <taxon>Streptophyta</taxon>
        <taxon>Embryophyta</taxon>
        <taxon>Tracheophyta</taxon>
        <taxon>Spermatophyta</taxon>
        <taxon>Magnoliopsida</taxon>
        <taxon>eudicotyledons</taxon>
        <taxon>Gunneridae</taxon>
        <taxon>Pentapetalae</taxon>
        <taxon>rosids</taxon>
        <taxon>fabids</taxon>
        <taxon>Rosales</taxon>
        <taxon>Rhamnaceae</taxon>
        <taxon>Paliureae</taxon>
        <taxon>Ziziphus</taxon>
    </lineage>
</organism>
<evidence type="ECO:0000313" key="5">
    <source>
        <dbReference type="Proteomes" id="UP001652623"/>
    </source>
</evidence>
<feature type="compositionally biased region" description="Low complexity" evidence="3">
    <location>
        <begin position="20"/>
        <end position="37"/>
    </location>
</feature>
<reference evidence="5" key="1">
    <citation type="submission" date="2025-05" db="UniProtKB">
        <authorList>
            <consortium name="RefSeq"/>
        </authorList>
    </citation>
    <scope>NUCLEOTIDE SEQUENCE [LARGE SCALE GENOMIC DNA]</scope>
</reference>
<name>A0ABM3IIZ5_ZIZJJ</name>
<accession>A0ABM3IIZ5</accession>
<comment type="subcellular location">
    <subcellularLocation>
        <location evidence="1">Nucleus</location>
    </subcellularLocation>
</comment>
<evidence type="ECO:0000256" key="2">
    <source>
        <dbReference type="ARBA" id="ARBA00023242"/>
    </source>
</evidence>
<feature type="region of interest" description="Disordered" evidence="3">
    <location>
        <begin position="20"/>
        <end position="48"/>
    </location>
</feature>
<feature type="compositionally biased region" description="Basic and acidic residues" evidence="3">
    <location>
        <begin position="443"/>
        <end position="463"/>
    </location>
</feature>
<feature type="region of interest" description="Disordered" evidence="3">
    <location>
        <begin position="288"/>
        <end position="309"/>
    </location>
</feature>